<gene>
    <name evidence="1" type="ORF">SBA1_1340021</name>
</gene>
<reference evidence="2" key="1">
    <citation type="submission" date="2018-02" db="EMBL/GenBank/DDBJ databases">
        <authorList>
            <person name="Hausmann B."/>
        </authorList>
    </citation>
    <scope>NUCLEOTIDE SEQUENCE [LARGE SCALE GENOMIC DNA]</scope>
    <source>
        <strain evidence="2">Peat soil MAG SbA1</strain>
    </source>
</reference>
<dbReference type="EMBL" id="OMOD01000040">
    <property type="protein sequence ID" value="SPF34808.1"/>
    <property type="molecule type" value="Genomic_DNA"/>
</dbReference>
<dbReference type="AlphaFoldDB" id="A0A2U3K5A3"/>
<organism evidence="1 2">
    <name type="scientific">Candidatus Sulfotelmatobacter kueseliae</name>
    <dbReference type="NCBI Taxonomy" id="2042962"/>
    <lineage>
        <taxon>Bacteria</taxon>
        <taxon>Pseudomonadati</taxon>
        <taxon>Acidobacteriota</taxon>
        <taxon>Terriglobia</taxon>
        <taxon>Terriglobales</taxon>
        <taxon>Candidatus Korobacteraceae</taxon>
        <taxon>Candidatus Sulfotelmatobacter</taxon>
    </lineage>
</organism>
<name>A0A2U3K5A3_9BACT</name>
<proteinExistence type="predicted"/>
<dbReference type="Proteomes" id="UP000238701">
    <property type="component" value="Unassembled WGS sequence"/>
</dbReference>
<evidence type="ECO:0000313" key="2">
    <source>
        <dbReference type="Proteomes" id="UP000238701"/>
    </source>
</evidence>
<protein>
    <submittedName>
        <fullName evidence="1">Uncharacterized protein</fullName>
    </submittedName>
</protein>
<evidence type="ECO:0000313" key="1">
    <source>
        <dbReference type="EMBL" id="SPF34808.1"/>
    </source>
</evidence>
<accession>A0A2U3K5A3</accession>
<sequence length="168" mass="18629">MKTVIQLAALAVSAVTLFYLIKYVRATQVIAKSAIDQVEGMSKPCLILWGELRDGNDAILNMDGAVGNIIAAADHGSYVVKNIGSGVALNVQYRFTRPDDDPVHPREMRYIPTLEATGRAALVETIGGYNAEHEVTFEYESIGRRKYRTTIQLNHRVITSFGFKEIKL</sequence>